<dbReference type="AlphaFoldDB" id="A0A1G6HDK4"/>
<protein>
    <submittedName>
        <fullName evidence="2">Uncharacterized protein</fullName>
    </submittedName>
</protein>
<gene>
    <name evidence="2" type="ORF">SAMN05421749_102123</name>
</gene>
<keyword evidence="1" id="KW-0812">Transmembrane</keyword>
<evidence type="ECO:0000256" key="1">
    <source>
        <dbReference type="SAM" id="Phobius"/>
    </source>
</evidence>
<reference evidence="3" key="1">
    <citation type="submission" date="2016-09" db="EMBL/GenBank/DDBJ databases">
        <authorList>
            <person name="Varghese N."/>
            <person name="Submissions S."/>
        </authorList>
    </citation>
    <scope>NUCLEOTIDE SEQUENCE [LARGE SCALE GENOMIC DNA]</scope>
    <source>
        <strain evidence="3">ANC 3699</strain>
    </source>
</reference>
<name>A0A1G6HDK4_9GAMM</name>
<dbReference type="EMBL" id="FMYK01000002">
    <property type="protein sequence ID" value="SDB92291.1"/>
    <property type="molecule type" value="Genomic_DNA"/>
</dbReference>
<evidence type="ECO:0000313" key="3">
    <source>
        <dbReference type="Proteomes" id="UP000242317"/>
    </source>
</evidence>
<dbReference type="Proteomes" id="UP000242317">
    <property type="component" value="Unassembled WGS sequence"/>
</dbReference>
<keyword evidence="3" id="KW-1185">Reference proteome</keyword>
<feature type="transmembrane region" description="Helical" evidence="1">
    <location>
        <begin position="35"/>
        <end position="53"/>
    </location>
</feature>
<keyword evidence="1" id="KW-1133">Transmembrane helix</keyword>
<organism evidence="2 3">
    <name type="scientific">Acinetobacter marinus</name>
    <dbReference type="NCBI Taxonomy" id="281375"/>
    <lineage>
        <taxon>Bacteria</taxon>
        <taxon>Pseudomonadati</taxon>
        <taxon>Pseudomonadota</taxon>
        <taxon>Gammaproteobacteria</taxon>
        <taxon>Moraxellales</taxon>
        <taxon>Moraxellaceae</taxon>
        <taxon>Acinetobacter</taxon>
    </lineage>
</organism>
<proteinExistence type="predicted"/>
<sequence length="56" mass="6202">MTVFLIVINVLFIAILACLIKPSFAAKYNNGNPPSRWIFFILLLIVVAIRNAVVGL</sequence>
<keyword evidence="1" id="KW-0472">Membrane</keyword>
<accession>A0A1G6HDK4</accession>
<evidence type="ECO:0000313" key="2">
    <source>
        <dbReference type="EMBL" id="SDB92291.1"/>
    </source>
</evidence>